<keyword evidence="1 7" id="KW-0479">Metal-binding</keyword>
<accession>A0A1E1W738</accession>
<name>A0A1E1W738_PECGO</name>
<feature type="region of interest" description="Disordered" evidence="9">
    <location>
        <begin position="366"/>
        <end position="456"/>
    </location>
</feature>
<dbReference type="InterPro" id="IPR012677">
    <property type="entry name" value="Nucleotide-bd_a/b_plait_sf"/>
</dbReference>
<evidence type="ECO:0000259" key="10">
    <source>
        <dbReference type="PROSITE" id="PS50102"/>
    </source>
</evidence>
<dbReference type="SMART" id="SM00360">
    <property type="entry name" value="RRM"/>
    <property type="match status" value="1"/>
</dbReference>
<dbReference type="PROSITE" id="PS50102">
    <property type="entry name" value="RRM"/>
    <property type="match status" value="1"/>
</dbReference>
<feature type="compositionally biased region" description="Basic residues" evidence="9">
    <location>
        <begin position="389"/>
        <end position="400"/>
    </location>
</feature>
<dbReference type="InterPro" id="IPR000504">
    <property type="entry name" value="RRM_dom"/>
</dbReference>
<reference evidence="12" key="1">
    <citation type="submission" date="2015-09" db="EMBL/GenBank/DDBJ databases">
        <title>De novo assembly of Pectinophora gossypiella (Pink Bollworm) gut transcriptome.</title>
        <authorList>
            <person name="Tassone E.E."/>
        </authorList>
    </citation>
    <scope>NUCLEOTIDE SEQUENCE</scope>
</reference>
<evidence type="ECO:0000259" key="11">
    <source>
        <dbReference type="PROSITE" id="PS50103"/>
    </source>
</evidence>
<keyword evidence="3 7" id="KW-0863">Zinc-finger</keyword>
<dbReference type="InterPro" id="IPR000571">
    <property type="entry name" value="Znf_CCCH"/>
</dbReference>
<dbReference type="SMART" id="SM00356">
    <property type="entry name" value="ZnF_C3H1"/>
    <property type="match status" value="2"/>
</dbReference>
<keyword evidence="2" id="KW-0677">Repeat</keyword>
<evidence type="ECO:0000256" key="3">
    <source>
        <dbReference type="ARBA" id="ARBA00022771"/>
    </source>
</evidence>
<dbReference type="GO" id="GO:0000398">
    <property type="term" value="P:mRNA splicing, via spliceosome"/>
    <property type="evidence" value="ECO:0007669"/>
    <property type="project" value="InterPro"/>
</dbReference>
<dbReference type="GO" id="GO:0089701">
    <property type="term" value="C:U2AF complex"/>
    <property type="evidence" value="ECO:0007669"/>
    <property type="project" value="InterPro"/>
</dbReference>
<gene>
    <name evidence="12" type="ORF">g.10379</name>
</gene>
<feature type="zinc finger region" description="C3H1-type" evidence="7">
    <location>
        <begin position="301"/>
        <end position="328"/>
    </location>
</feature>
<dbReference type="OrthoDB" id="75923at2759"/>
<dbReference type="Pfam" id="PF00076">
    <property type="entry name" value="RRM_1"/>
    <property type="match status" value="1"/>
</dbReference>
<dbReference type="PRINTS" id="PR01848">
    <property type="entry name" value="U2AUXFACTOR"/>
</dbReference>
<dbReference type="GO" id="GO:0008270">
    <property type="term" value="F:zinc ion binding"/>
    <property type="evidence" value="ECO:0007669"/>
    <property type="project" value="UniProtKB-KW"/>
</dbReference>
<dbReference type="EMBL" id="GDQN01008256">
    <property type="protein sequence ID" value="JAT82798.1"/>
    <property type="molecule type" value="Transcribed_RNA"/>
</dbReference>
<dbReference type="GO" id="GO:0003723">
    <property type="term" value="F:RNA binding"/>
    <property type="evidence" value="ECO:0007669"/>
    <property type="project" value="UniProtKB-UniRule"/>
</dbReference>
<feature type="compositionally biased region" description="Basic residues" evidence="9">
    <location>
        <begin position="434"/>
        <end position="444"/>
    </location>
</feature>
<feature type="compositionally biased region" description="Basic residues" evidence="9">
    <location>
        <begin position="367"/>
        <end position="382"/>
    </location>
</feature>
<feature type="domain" description="C3H1-type" evidence="11">
    <location>
        <begin position="163"/>
        <end position="191"/>
    </location>
</feature>
<dbReference type="AlphaFoldDB" id="A0A1E1W738"/>
<evidence type="ECO:0000256" key="9">
    <source>
        <dbReference type="SAM" id="MobiDB-lite"/>
    </source>
</evidence>
<keyword evidence="4 7" id="KW-0862">Zinc</keyword>
<organism evidence="12">
    <name type="scientific">Pectinophora gossypiella</name>
    <name type="common">Cotton pink bollworm</name>
    <name type="synonym">Depressaria gossypiella</name>
    <dbReference type="NCBI Taxonomy" id="13191"/>
    <lineage>
        <taxon>Eukaryota</taxon>
        <taxon>Metazoa</taxon>
        <taxon>Ecdysozoa</taxon>
        <taxon>Arthropoda</taxon>
        <taxon>Hexapoda</taxon>
        <taxon>Insecta</taxon>
        <taxon>Pterygota</taxon>
        <taxon>Neoptera</taxon>
        <taxon>Endopterygota</taxon>
        <taxon>Lepidoptera</taxon>
        <taxon>Glossata</taxon>
        <taxon>Ditrysia</taxon>
        <taxon>Gelechioidea</taxon>
        <taxon>Gelechiidae</taxon>
        <taxon>Apatetrinae</taxon>
        <taxon>Pectinophora</taxon>
    </lineage>
</organism>
<evidence type="ECO:0000256" key="6">
    <source>
        <dbReference type="PROSITE-ProRule" id="PRU00176"/>
    </source>
</evidence>
<evidence type="ECO:0000256" key="8">
    <source>
        <dbReference type="SAM" id="Coils"/>
    </source>
</evidence>
<protein>
    <submittedName>
        <fullName evidence="12">Uncharacterized protein</fullName>
    </submittedName>
</protein>
<keyword evidence="5 6" id="KW-0694">RNA-binding</keyword>
<feature type="zinc finger region" description="C3H1-type" evidence="7">
    <location>
        <begin position="163"/>
        <end position="191"/>
    </location>
</feature>
<evidence type="ECO:0000313" key="12">
    <source>
        <dbReference type="EMBL" id="JAT82798.1"/>
    </source>
</evidence>
<keyword evidence="8" id="KW-0175">Coiled coil</keyword>
<evidence type="ECO:0000256" key="5">
    <source>
        <dbReference type="ARBA" id="ARBA00022884"/>
    </source>
</evidence>
<feature type="coiled-coil region" evidence="8">
    <location>
        <begin position="89"/>
        <end position="143"/>
    </location>
</feature>
<evidence type="ECO:0000256" key="1">
    <source>
        <dbReference type="ARBA" id="ARBA00022723"/>
    </source>
</evidence>
<dbReference type="InterPro" id="IPR003954">
    <property type="entry name" value="RRM_euk-type"/>
</dbReference>
<dbReference type="Gene3D" id="3.30.70.330">
    <property type="match status" value="1"/>
</dbReference>
<proteinExistence type="predicted"/>
<dbReference type="InterPro" id="IPR009145">
    <property type="entry name" value="U2AF_small"/>
</dbReference>
<dbReference type="PROSITE" id="PS50103">
    <property type="entry name" value="ZF_C3H1"/>
    <property type="match status" value="2"/>
</dbReference>
<evidence type="ECO:0000256" key="7">
    <source>
        <dbReference type="PROSITE-ProRule" id="PRU00723"/>
    </source>
</evidence>
<dbReference type="SMART" id="SM00361">
    <property type="entry name" value="RRM_1"/>
    <property type="match status" value="1"/>
</dbReference>
<feature type="domain" description="RRM" evidence="10">
    <location>
        <begin position="220"/>
        <end position="299"/>
    </location>
</feature>
<dbReference type="SUPFAM" id="SSF54928">
    <property type="entry name" value="RNA-binding domain, RBD"/>
    <property type="match status" value="1"/>
</dbReference>
<dbReference type="PANTHER" id="PTHR12620">
    <property type="entry name" value="U2 SNRNP AUXILIARY FACTOR, SMALL SUBUNIT"/>
    <property type="match status" value="1"/>
</dbReference>
<feature type="compositionally biased region" description="Basic and acidic residues" evidence="9">
    <location>
        <begin position="401"/>
        <end position="433"/>
    </location>
</feature>
<evidence type="ECO:0000256" key="2">
    <source>
        <dbReference type="ARBA" id="ARBA00022737"/>
    </source>
</evidence>
<feature type="domain" description="C3H1-type" evidence="11">
    <location>
        <begin position="301"/>
        <end position="328"/>
    </location>
</feature>
<sequence length="456" mass="55542">MQIGCFSNRHKEWRKIAKRERRRKIRTQKAKIRDGTVDCNSSEYQEWVKEQEILEILALEQINKKNMEENEKWVNAETIAMQRWLRWQQKKERRRLQRLEEEAKLQLERELEEERKRKERERLKEIEEENKKKQENFMKHLEQFLSGDSEDAPVELTVIRETRPDCAVCPFFAKTSCCRFGDQCSRNHRYPGISTILLAANFFTHFGLENMHEYDTDIMLEYEDSDTYKQFKEFFYDVLPEFEKFGKIIQFKVCNNYEKHLRGNMFIEYAELRCAVAAYRALHTRWYGGKQLSLQFCFVDSWRNALCGLQSTKRCPKGRACNYLHVFRNPNNMFNTYYTEYQNTNRSRRTPTRSWRWSESPELEIPRRRRSKSKERRKRRSKSREQGRRRSKSRERRRRSESKEKGERDSTRSHSREVDRQLVGEKDKAEEMSKRKKTCRRRRKSSENRSRSSLTE</sequence>
<dbReference type="InterPro" id="IPR035979">
    <property type="entry name" value="RBD_domain_sf"/>
</dbReference>
<evidence type="ECO:0000256" key="4">
    <source>
        <dbReference type="ARBA" id="ARBA00022833"/>
    </source>
</evidence>